<protein>
    <submittedName>
        <fullName evidence="3">Uncharacterized protein</fullName>
    </submittedName>
</protein>
<feature type="transmembrane region" description="Helical" evidence="2">
    <location>
        <begin position="334"/>
        <end position="356"/>
    </location>
</feature>
<feature type="transmembrane region" description="Helical" evidence="2">
    <location>
        <begin position="302"/>
        <end position="322"/>
    </location>
</feature>
<sequence>MSLRTLPRRAGSWARRYAHRFLFHNEAYLRDELLVSSYFVPQPTLGFIRTGIFVYCLAVLVTNLVVNIVHDAGWNWAAYFTTLTFFGITLYYGFAAYNTLRHTMRQGQQQQQQVWWWQRASVRRSGKRKISEMPISQPMPLSREQREKLAYDSRFEMPTSRDASTPSLATGSGYASGIEHVHLLRSGSHQQRPMALRDIEEIAEMQRQPSRDGSSDDMQKDSVVSDKDAIEEAQAETANTSSATVVAGRAICQPLATRHQLSLASQWLLYESFTCYAPLVTLIYWCLLYPTQGGFDGALDTWMGVSMHACNSVLMVLEIGVFARTRYRWTHAGVMVFILVLYLALVYFMVGVYDFYVYPFFETRYFGGYVAVVCFLVVDVICIIWVVMLLVHRARDAVYQKWLSRRRSSTFAF</sequence>
<organism evidence="3 4">
    <name type="scientific">Coemansia erecta</name>
    <dbReference type="NCBI Taxonomy" id="147472"/>
    <lineage>
        <taxon>Eukaryota</taxon>
        <taxon>Fungi</taxon>
        <taxon>Fungi incertae sedis</taxon>
        <taxon>Zoopagomycota</taxon>
        <taxon>Kickxellomycotina</taxon>
        <taxon>Kickxellomycetes</taxon>
        <taxon>Kickxellales</taxon>
        <taxon>Kickxellaceae</taxon>
        <taxon>Coemansia</taxon>
    </lineage>
</organism>
<evidence type="ECO:0000313" key="3">
    <source>
        <dbReference type="EMBL" id="KAJ1722164.1"/>
    </source>
</evidence>
<dbReference type="Proteomes" id="UP001149813">
    <property type="component" value="Unassembled WGS sequence"/>
</dbReference>
<feature type="region of interest" description="Disordered" evidence="1">
    <location>
        <begin position="205"/>
        <end position="225"/>
    </location>
</feature>
<keyword evidence="2" id="KW-0812">Transmembrane</keyword>
<comment type="caution">
    <text evidence="3">The sequence shown here is derived from an EMBL/GenBank/DDBJ whole genome shotgun (WGS) entry which is preliminary data.</text>
</comment>
<feature type="transmembrane region" description="Helical" evidence="2">
    <location>
        <begin position="52"/>
        <end position="70"/>
    </location>
</feature>
<dbReference type="EMBL" id="JANBOJ010000127">
    <property type="protein sequence ID" value="KAJ1722164.1"/>
    <property type="molecule type" value="Genomic_DNA"/>
</dbReference>
<feature type="transmembrane region" description="Helical" evidence="2">
    <location>
        <begin position="268"/>
        <end position="290"/>
    </location>
</feature>
<keyword evidence="4" id="KW-1185">Reference proteome</keyword>
<dbReference type="PANTHER" id="PTHR12242">
    <property type="entry name" value="OS02G0130600 PROTEIN-RELATED"/>
    <property type="match status" value="1"/>
</dbReference>
<dbReference type="PANTHER" id="PTHR12242:SF1">
    <property type="entry name" value="MYND-TYPE DOMAIN-CONTAINING PROTEIN"/>
    <property type="match status" value="1"/>
</dbReference>
<dbReference type="GO" id="GO:0016020">
    <property type="term" value="C:membrane"/>
    <property type="evidence" value="ECO:0007669"/>
    <property type="project" value="TreeGrafter"/>
</dbReference>
<keyword evidence="2" id="KW-1133">Transmembrane helix</keyword>
<name>A0A9W7Y1A0_9FUNG</name>
<proteinExistence type="predicted"/>
<feature type="transmembrane region" description="Helical" evidence="2">
    <location>
        <begin position="76"/>
        <end position="97"/>
    </location>
</feature>
<evidence type="ECO:0000313" key="4">
    <source>
        <dbReference type="Proteomes" id="UP001149813"/>
    </source>
</evidence>
<keyword evidence="2" id="KW-0472">Membrane</keyword>
<reference evidence="3" key="1">
    <citation type="submission" date="2022-07" db="EMBL/GenBank/DDBJ databases">
        <title>Phylogenomic reconstructions and comparative analyses of Kickxellomycotina fungi.</title>
        <authorList>
            <person name="Reynolds N.K."/>
            <person name="Stajich J.E."/>
            <person name="Barry K."/>
            <person name="Grigoriev I.V."/>
            <person name="Crous P."/>
            <person name="Smith M.E."/>
        </authorList>
    </citation>
    <scope>NUCLEOTIDE SEQUENCE</scope>
    <source>
        <strain evidence="3">NBRC 32514</strain>
    </source>
</reference>
<dbReference type="AlphaFoldDB" id="A0A9W7Y1A0"/>
<feature type="compositionally biased region" description="Basic and acidic residues" evidence="1">
    <location>
        <begin position="209"/>
        <end position="225"/>
    </location>
</feature>
<evidence type="ECO:0000256" key="1">
    <source>
        <dbReference type="SAM" id="MobiDB-lite"/>
    </source>
</evidence>
<evidence type="ECO:0000256" key="2">
    <source>
        <dbReference type="SAM" id="Phobius"/>
    </source>
</evidence>
<feature type="transmembrane region" description="Helical" evidence="2">
    <location>
        <begin position="368"/>
        <end position="391"/>
    </location>
</feature>
<accession>A0A9W7Y1A0</accession>
<gene>
    <name evidence="3" type="ORF">LPJ53_003400</name>
</gene>
<dbReference type="OrthoDB" id="419711at2759"/>
<dbReference type="InterPro" id="IPR036259">
    <property type="entry name" value="MFS_trans_sf"/>
</dbReference>
<dbReference type="SUPFAM" id="SSF103473">
    <property type="entry name" value="MFS general substrate transporter"/>
    <property type="match status" value="1"/>
</dbReference>